<dbReference type="SUPFAM" id="SSF47413">
    <property type="entry name" value="lambda repressor-like DNA-binding domains"/>
    <property type="match status" value="1"/>
</dbReference>
<comment type="caution">
    <text evidence="2">The sequence shown here is derived from an EMBL/GenBank/DDBJ whole genome shotgun (WGS) entry which is preliminary data.</text>
</comment>
<sequence>MTQAITRTSPAVGDLLRVWRRRRNLSQLALSSEAEISQKHLSFVEGGRAAPSREMVLRLSEFLDIPLRERNDILLAAGFAPVYPERPLDHPEMAPAMAAVQTILDAHAPFPALAVDRRWTLLAANAALRPMLDLCAPVLREGAVNVIRLSLHPEGLASHIVNLPEWRGHILDRLHREYRHSHDPALAALLADCRSMPGQARPVPKGGAIALPLRLRLGGQVLSFLSTTTVFGTASEITLSELTLETFFPADAETRAALGG</sequence>
<evidence type="ECO:0000259" key="1">
    <source>
        <dbReference type="PROSITE" id="PS50943"/>
    </source>
</evidence>
<dbReference type="PANTHER" id="PTHR35010">
    <property type="entry name" value="BLL4672 PROTEIN-RELATED"/>
    <property type="match status" value="1"/>
</dbReference>
<dbReference type="GO" id="GO:0003677">
    <property type="term" value="F:DNA binding"/>
    <property type="evidence" value="ECO:0007669"/>
    <property type="project" value="InterPro"/>
</dbReference>
<dbReference type="Gene3D" id="1.10.260.40">
    <property type="entry name" value="lambda repressor-like DNA-binding domains"/>
    <property type="match status" value="1"/>
</dbReference>
<evidence type="ECO:0000313" key="2">
    <source>
        <dbReference type="EMBL" id="GHF73344.1"/>
    </source>
</evidence>
<dbReference type="PROSITE" id="PS50943">
    <property type="entry name" value="HTH_CROC1"/>
    <property type="match status" value="1"/>
</dbReference>
<dbReference type="InterPro" id="IPR010982">
    <property type="entry name" value="Lambda_DNA-bd_dom_sf"/>
</dbReference>
<feature type="domain" description="HTH cro/C1-type" evidence="1">
    <location>
        <begin position="16"/>
        <end position="70"/>
    </location>
</feature>
<dbReference type="PANTHER" id="PTHR35010:SF4">
    <property type="entry name" value="BLL5781 PROTEIN"/>
    <property type="match status" value="1"/>
</dbReference>
<organism evidence="2 3">
    <name type="scientific">Seohaeicola zhoushanensis</name>
    <dbReference type="NCBI Taxonomy" id="1569283"/>
    <lineage>
        <taxon>Bacteria</taxon>
        <taxon>Pseudomonadati</taxon>
        <taxon>Pseudomonadota</taxon>
        <taxon>Alphaproteobacteria</taxon>
        <taxon>Rhodobacterales</taxon>
        <taxon>Roseobacteraceae</taxon>
        <taxon>Seohaeicola</taxon>
    </lineage>
</organism>
<dbReference type="Pfam" id="PF13560">
    <property type="entry name" value="HTH_31"/>
    <property type="match status" value="1"/>
</dbReference>
<dbReference type="EMBL" id="BNCJ01000035">
    <property type="protein sequence ID" value="GHF73344.1"/>
    <property type="molecule type" value="Genomic_DNA"/>
</dbReference>
<gene>
    <name evidence="2" type="ORF">GCM10017056_50190</name>
</gene>
<dbReference type="InterPro" id="IPR001387">
    <property type="entry name" value="Cro/C1-type_HTH"/>
</dbReference>
<reference evidence="2" key="2">
    <citation type="submission" date="2020-09" db="EMBL/GenBank/DDBJ databases">
        <authorList>
            <person name="Sun Q."/>
            <person name="Kim S."/>
        </authorList>
    </citation>
    <scope>NUCLEOTIDE SEQUENCE</scope>
    <source>
        <strain evidence="2">KCTC 42650</strain>
    </source>
</reference>
<dbReference type="SMART" id="SM00530">
    <property type="entry name" value="HTH_XRE"/>
    <property type="match status" value="1"/>
</dbReference>
<dbReference type="RefSeq" id="WP_189682881.1">
    <property type="nucleotide sequence ID" value="NZ_BNCJ01000035.1"/>
</dbReference>
<name>A0A8J3H1Y6_9RHOB</name>
<reference evidence="2" key="1">
    <citation type="journal article" date="2014" name="Int. J. Syst. Evol. Microbiol.">
        <title>Complete genome sequence of Corynebacterium casei LMG S-19264T (=DSM 44701T), isolated from a smear-ripened cheese.</title>
        <authorList>
            <consortium name="US DOE Joint Genome Institute (JGI-PGF)"/>
            <person name="Walter F."/>
            <person name="Albersmeier A."/>
            <person name="Kalinowski J."/>
            <person name="Ruckert C."/>
        </authorList>
    </citation>
    <scope>NUCLEOTIDE SEQUENCE</scope>
    <source>
        <strain evidence="2">KCTC 42650</strain>
    </source>
</reference>
<evidence type="ECO:0000313" key="3">
    <source>
        <dbReference type="Proteomes" id="UP000626220"/>
    </source>
</evidence>
<accession>A0A8J3H1Y6</accession>
<protein>
    <submittedName>
        <fullName evidence="2">Transcriptional regulator</fullName>
    </submittedName>
</protein>
<keyword evidence="3" id="KW-1185">Reference proteome</keyword>
<dbReference type="Pfam" id="PF17765">
    <property type="entry name" value="MLTR_LBD"/>
    <property type="match status" value="1"/>
</dbReference>
<dbReference type="Gene3D" id="3.30.450.180">
    <property type="match status" value="1"/>
</dbReference>
<proteinExistence type="predicted"/>
<dbReference type="AlphaFoldDB" id="A0A8J3H1Y6"/>
<dbReference type="CDD" id="cd00093">
    <property type="entry name" value="HTH_XRE"/>
    <property type="match status" value="1"/>
</dbReference>
<dbReference type="Proteomes" id="UP000626220">
    <property type="component" value="Unassembled WGS sequence"/>
</dbReference>
<dbReference type="InterPro" id="IPR041413">
    <property type="entry name" value="MLTR_LBD"/>
</dbReference>